<sequence length="215" mass="23854">MVKTRSIENRVVYSTRRRISSTDASPSNRFVATTTSRFFFFLTTTGVELSLLFFFLETSGVGGGETSSGSMTSSTSTSSGDSGDSGASSESTSIVVSSFWRINVFFTVFTLAKSDVRGRDVTSLRAFRRYPLTIGINEYFALRQRDLNAVNAAERVVDGFRIPISMTRMISFRSTDNRLSTFDLSTLGAYPSDTASTSKRRHVRESYEVFEAENI</sequence>
<dbReference type="EMBL" id="WUAV01000001">
    <property type="protein sequence ID" value="KAF1768280.1"/>
    <property type="molecule type" value="Genomic_DNA"/>
</dbReference>
<dbReference type="KEGG" id="crq:GCK72_000092"/>
<dbReference type="CTD" id="78773024"/>
<feature type="compositionally biased region" description="Low complexity" evidence="1">
    <location>
        <begin position="67"/>
        <end position="87"/>
    </location>
</feature>
<dbReference type="RefSeq" id="XP_053590905.1">
    <property type="nucleotide sequence ID" value="XM_053722260.1"/>
</dbReference>
<keyword evidence="2" id="KW-0472">Membrane</keyword>
<dbReference type="GeneID" id="78773024"/>
<organism evidence="3 4">
    <name type="scientific">Caenorhabditis remanei</name>
    <name type="common">Caenorhabditis vulgaris</name>
    <dbReference type="NCBI Taxonomy" id="31234"/>
    <lineage>
        <taxon>Eukaryota</taxon>
        <taxon>Metazoa</taxon>
        <taxon>Ecdysozoa</taxon>
        <taxon>Nematoda</taxon>
        <taxon>Chromadorea</taxon>
        <taxon>Rhabditida</taxon>
        <taxon>Rhabditina</taxon>
        <taxon>Rhabditomorpha</taxon>
        <taxon>Rhabditoidea</taxon>
        <taxon>Rhabditidae</taxon>
        <taxon>Peloderinae</taxon>
        <taxon>Caenorhabditis</taxon>
    </lineage>
</organism>
<evidence type="ECO:0000256" key="1">
    <source>
        <dbReference type="SAM" id="MobiDB-lite"/>
    </source>
</evidence>
<proteinExistence type="predicted"/>
<name>A0A6A5HJC9_CAERE</name>
<accession>A0A6A5HJC9</accession>
<evidence type="ECO:0000256" key="2">
    <source>
        <dbReference type="SAM" id="Phobius"/>
    </source>
</evidence>
<keyword evidence="2" id="KW-0812">Transmembrane</keyword>
<comment type="caution">
    <text evidence="3">The sequence shown here is derived from an EMBL/GenBank/DDBJ whole genome shotgun (WGS) entry which is preliminary data.</text>
</comment>
<dbReference type="Proteomes" id="UP000483820">
    <property type="component" value="Chromosome I"/>
</dbReference>
<reference evidence="3 4" key="1">
    <citation type="submission" date="2019-12" db="EMBL/GenBank/DDBJ databases">
        <title>Chromosome-level assembly of the Caenorhabditis remanei genome.</title>
        <authorList>
            <person name="Teterina A.A."/>
            <person name="Willis J.H."/>
            <person name="Phillips P.C."/>
        </authorList>
    </citation>
    <scope>NUCLEOTIDE SEQUENCE [LARGE SCALE GENOMIC DNA]</scope>
    <source>
        <strain evidence="3 4">PX506</strain>
        <tissue evidence="3">Whole organism</tissue>
    </source>
</reference>
<protein>
    <submittedName>
        <fullName evidence="3">Uncharacterized protein</fullName>
    </submittedName>
</protein>
<feature type="region of interest" description="Disordered" evidence="1">
    <location>
        <begin position="63"/>
        <end position="87"/>
    </location>
</feature>
<keyword evidence="2" id="KW-1133">Transmembrane helix</keyword>
<dbReference type="AlphaFoldDB" id="A0A6A5HJC9"/>
<evidence type="ECO:0000313" key="4">
    <source>
        <dbReference type="Proteomes" id="UP000483820"/>
    </source>
</evidence>
<evidence type="ECO:0000313" key="3">
    <source>
        <dbReference type="EMBL" id="KAF1768280.1"/>
    </source>
</evidence>
<feature type="transmembrane region" description="Helical" evidence="2">
    <location>
        <begin position="38"/>
        <end position="56"/>
    </location>
</feature>
<gene>
    <name evidence="3" type="ORF">GCK72_000092</name>
</gene>